<dbReference type="Proteomes" id="UP000029661">
    <property type="component" value="Chromosome"/>
</dbReference>
<protein>
    <submittedName>
        <fullName evidence="2">Uncharacterized protein</fullName>
    </submittedName>
</protein>
<gene>
    <name evidence="2" type="ORF">BRM9_2354</name>
</gene>
<feature type="transmembrane region" description="Helical" evidence="1">
    <location>
        <begin position="7"/>
        <end position="25"/>
    </location>
</feature>
<evidence type="ECO:0000313" key="2">
    <source>
        <dbReference type="EMBL" id="AIS33154.1"/>
    </source>
</evidence>
<dbReference type="RefSeq" id="WP_048085847.1">
    <property type="nucleotide sequence ID" value="NZ_CP006933.1"/>
</dbReference>
<feature type="transmembrane region" description="Helical" evidence="1">
    <location>
        <begin position="61"/>
        <end position="83"/>
    </location>
</feature>
<feature type="transmembrane region" description="Helical" evidence="1">
    <location>
        <begin position="95"/>
        <end position="120"/>
    </location>
</feature>
<accession>A0A089ZVW7</accession>
<keyword evidence="1" id="KW-1133">Transmembrane helix</keyword>
<dbReference type="OrthoDB" id="374619at2157"/>
<dbReference type="EMBL" id="CP006933">
    <property type="protein sequence ID" value="AIS33154.1"/>
    <property type="molecule type" value="Genomic_DNA"/>
</dbReference>
<evidence type="ECO:0000313" key="3">
    <source>
        <dbReference type="Proteomes" id="UP000029661"/>
    </source>
</evidence>
<keyword evidence="1" id="KW-0472">Membrane</keyword>
<feature type="transmembrane region" description="Helical" evidence="1">
    <location>
        <begin position="31"/>
        <end position="49"/>
    </location>
</feature>
<dbReference type="STRING" id="2162.BRM9_2354"/>
<organism evidence="2 3">
    <name type="scientific">Methanobacterium formicicum</name>
    <dbReference type="NCBI Taxonomy" id="2162"/>
    <lineage>
        <taxon>Archaea</taxon>
        <taxon>Methanobacteriati</taxon>
        <taxon>Methanobacteriota</taxon>
        <taxon>Methanomada group</taxon>
        <taxon>Methanobacteria</taxon>
        <taxon>Methanobacteriales</taxon>
        <taxon>Methanobacteriaceae</taxon>
        <taxon>Methanobacterium</taxon>
    </lineage>
</organism>
<proteinExistence type="predicted"/>
<keyword evidence="1" id="KW-0812">Transmembrane</keyword>
<dbReference type="GeneID" id="35123343"/>
<evidence type="ECO:0000256" key="1">
    <source>
        <dbReference type="SAM" id="Phobius"/>
    </source>
</evidence>
<dbReference type="AlphaFoldDB" id="A0A089ZVW7"/>
<dbReference type="KEGG" id="mfc:BRM9_2354"/>
<reference evidence="2 3" key="1">
    <citation type="submission" date="2013-12" db="EMBL/GenBank/DDBJ databases">
        <title>The complete genome sequence of Methanobacterium sp. BRM9.</title>
        <authorList>
            <consortium name="Pastoral Greenhouse Gas Research Consortium"/>
            <person name="Kelly W.J."/>
            <person name="Leahy S.C."/>
            <person name="Perry R."/>
            <person name="Li D."/>
            <person name="Altermann E."/>
            <person name="Lambie S.C."/>
            <person name="Attwood G.T."/>
        </authorList>
    </citation>
    <scope>NUCLEOTIDE SEQUENCE [LARGE SCALE GENOMIC DNA]</scope>
    <source>
        <strain evidence="2 3">BRM9</strain>
    </source>
</reference>
<sequence>MKQEIGLILKIIAAIVVFFSVFAMTDNISKLMGYLVVSIFLIFILFDTYRMTKYNYKLFYLVYLIILALQGVMLIQLVILVFYETFSSILKGLFTYMMIFGLILIFISNIFTFIIIYNLSDKTQITSFYRFKKRIIKE</sequence>
<name>A0A089ZVW7_METFO</name>